<feature type="domain" description="C2H2-type" evidence="12">
    <location>
        <begin position="70"/>
        <end position="92"/>
    </location>
</feature>
<keyword evidence="2" id="KW-0479">Metal-binding</keyword>
<dbReference type="GO" id="GO:0000977">
    <property type="term" value="F:RNA polymerase II transcription regulatory region sequence-specific DNA binding"/>
    <property type="evidence" value="ECO:0007669"/>
    <property type="project" value="TreeGrafter"/>
</dbReference>
<feature type="compositionally biased region" description="Basic and acidic residues" evidence="11">
    <location>
        <begin position="140"/>
        <end position="150"/>
    </location>
</feature>
<evidence type="ECO:0000313" key="13">
    <source>
        <dbReference type="EMBL" id="KAJ7332082.1"/>
    </source>
</evidence>
<dbReference type="SUPFAM" id="SSF57667">
    <property type="entry name" value="beta-beta-alpha zinc fingers"/>
    <property type="match status" value="3"/>
</dbReference>
<dbReference type="PANTHER" id="PTHR24379">
    <property type="entry name" value="KRAB AND ZINC FINGER DOMAIN-CONTAINING"/>
    <property type="match status" value="1"/>
</dbReference>
<dbReference type="FunFam" id="3.30.160.60:FF:000420">
    <property type="entry name" value="Putative transcriptional repressor ctcf"/>
    <property type="match status" value="1"/>
</dbReference>
<accession>A0A9Q0XZN1</accession>
<evidence type="ECO:0000259" key="12">
    <source>
        <dbReference type="PROSITE" id="PS50157"/>
    </source>
</evidence>
<feature type="region of interest" description="Disordered" evidence="11">
    <location>
        <begin position="181"/>
        <end position="219"/>
    </location>
</feature>
<dbReference type="EMBL" id="JAPFRF010000005">
    <property type="protein sequence ID" value="KAJ7332082.1"/>
    <property type="molecule type" value="Genomic_DNA"/>
</dbReference>
<dbReference type="InterPro" id="IPR013087">
    <property type="entry name" value="Znf_C2H2_type"/>
</dbReference>
<evidence type="ECO:0000256" key="2">
    <source>
        <dbReference type="ARBA" id="ARBA00022723"/>
    </source>
</evidence>
<evidence type="ECO:0000256" key="7">
    <source>
        <dbReference type="ARBA" id="ARBA00023125"/>
    </source>
</evidence>
<keyword evidence="3" id="KW-0677">Repeat</keyword>
<dbReference type="AlphaFoldDB" id="A0A9Q0XZN1"/>
<keyword evidence="7" id="KW-0238">DNA-binding</keyword>
<evidence type="ECO:0000256" key="10">
    <source>
        <dbReference type="PROSITE-ProRule" id="PRU00042"/>
    </source>
</evidence>
<dbReference type="Gene3D" id="3.30.160.60">
    <property type="entry name" value="Classic Zinc Finger"/>
    <property type="match status" value="2"/>
</dbReference>
<sequence length="242" mass="28170">IHLRNLHSYLEVPLRCNYCDAAFHERHAFRQHKKTHRNEKRFKCDQCSYACKQERHMVMHKWTHTGEKPFVCASCSKHFRQKQLLTVHFKKHHDSSFKPKVYECPKCGKEYSRWSNMHKHADKCEDRRAIHPSKGSKGKKKEDKRSSLHSPQEADLKSACYFISSVHRKCALRGFCSSGARATANSSRSDVKPSERSPNFLPYPKGPNEEEEGSPSFKNERRVVKLLHPETMCCTKGRSSIL</sequence>
<keyword evidence="6" id="KW-0805">Transcription regulation</keyword>
<evidence type="ECO:0000256" key="4">
    <source>
        <dbReference type="ARBA" id="ARBA00022771"/>
    </source>
</evidence>
<dbReference type="PROSITE" id="PS50157">
    <property type="entry name" value="ZINC_FINGER_C2H2_2"/>
    <property type="match status" value="4"/>
</dbReference>
<dbReference type="GO" id="GO:0008270">
    <property type="term" value="F:zinc ion binding"/>
    <property type="evidence" value="ECO:0007669"/>
    <property type="project" value="UniProtKB-KW"/>
</dbReference>
<evidence type="ECO:0000256" key="9">
    <source>
        <dbReference type="ARBA" id="ARBA00023242"/>
    </source>
</evidence>
<dbReference type="Pfam" id="PF00096">
    <property type="entry name" value="zf-C2H2"/>
    <property type="match status" value="1"/>
</dbReference>
<feature type="region of interest" description="Disordered" evidence="11">
    <location>
        <begin position="122"/>
        <end position="150"/>
    </location>
</feature>
<keyword evidence="4 10" id="KW-0863">Zinc-finger</keyword>
<feature type="compositionally biased region" description="Basic residues" evidence="11">
    <location>
        <begin position="130"/>
        <end position="139"/>
    </location>
</feature>
<dbReference type="InterPro" id="IPR036236">
    <property type="entry name" value="Znf_C2H2_sf"/>
</dbReference>
<feature type="domain" description="C2H2-type" evidence="12">
    <location>
        <begin position="14"/>
        <end position="41"/>
    </location>
</feature>
<keyword evidence="5" id="KW-0862">Zinc</keyword>
<name>A0A9Q0XZN1_9SAUR</name>
<evidence type="ECO:0000256" key="3">
    <source>
        <dbReference type="ARBA" id="ARBA00022737"/>
    </source>
</evidence>
<evidence type="ECO:0000256" key="5">
    <source>
        <dbReference type="ARBA" id="ARBA00022833"/>
    </source>
</evidence>
<dbReference type="GO" id="GO:0005634">
    <property type="term" value="C:nucleus"/>
    <property type="evidence" value="ECO:0007669"/>
    <property type="project" value="TreeGrafter"/>
</dbReference>
<keyword evidence="8" id="KW-0804">Transcription</keyword>
<feature type="domain" description="C2H2-type" evidence="12">
    <location>
        <begin position="102"/>
        <end position="136"/>
    </location>
</feature>
<dbReference type="Proteomes" id="UP001142489">
    <property type="component" value="Unassembled WGS sequence"/>
</dbReference>
<keyword evidence="14" id="KW-1185">Reference proteome</keyword>
<dbReference type="FunFam" id="3.30.160.60:FF:000851">
    <property type="entry name" value="Putative transcriptional repressor ctcf"/>
    <property type="match status" value="1"/>
</dbReference>
<proteinExistence type="predicted"/>
<reference evidence="13" key="1">
    <citation type="journal article" date="2023" name="DNA Res.">
        <title>Chromosome-level genome assembly of Phrynocephalus forsythii using third-generation DNA sequencing and Hi-C analysis.</title>
        <authorList>
            <person name="Qi Y."/>
            <person name="Zhao W."/>
            <person name="Zhao Y."/>
            <person name="Niu C."/>
            <person name="Cao S."/>
            <person name="Zhang Y."/>
        </authorList>
    </citation>
    <scope>NUCLEOTIDE SEQUENCE</scope>
    <source>
        <tissue evidence="13">Muscle</tissue>
    </source>
</reference>
<evidence type="ECO:0000313" key="14">
    <source>
        <dbReference type="Proteomes" id="UP001142489"/>
    </source>
</evidence>
<evidence type="ECO:0000256" key="11">
    <source>
        <dbReference type="SAM" id="MobiDB-lite"/>
    </source>
</evidence>
<comment type="caution">
    <text evidence="13">The sequence shown here is derived from an EMBL/GenBank/DDBJ whole genome shotgun (WGS) entry which is preliminary data.</text>
</comment>
<keyword evidence="9" id="KW-0539">Nucleus</keyword>
<dbReference type="GO" id="GO:0000981">
    <property type="term" value="F:DNA-binding transcription factor activity, RNA polymerase II-specific"/>
    <property type="evidence" value="ECO:0007669"/>
    <property type="project" value="TreeGrafter"/>
</dbReference>
<feature type="non-terminal residue" evidence="13">
    <location>
        <position position="242"/>
    </location>
</feature>
<evidence type="ECO:0000256" key="6">
    <source>
        <dbReference type="ARBA" id="ARBA00023015"/>
    </source>
</evidence>
<dbReference type="OrthoDB" id="6077919at2759"/>
<comment type="subcellular location">
    <subcellularLocation>
        <location evidence="1">Nucleus</location>
    </subcellularLocation>
</comment>
<feature type="domain" description="C2H2-type" evidence="12">
    <location>
        <begin position="42"/>
        <end position="69"/>
    </location>
</feature>
<evidence type="ECO:0000256" key="1">
    <source>
        <dbReference type="ARBA" id="ARBA00004123"/>
    </source>
</evidence>
<protein>
    <recommendedName>
        <fullName evidence="12">C2H2-type domain-containing protein</fullName>
    </recommendedName>
</protein>
<evidence type="ECO:0000256" key="8">
    <source>
        <dbReference type="ARBA" id="ARBA00023163"/>
    </source>
</evidence>
<dbReference type="PROSITE" id="PS00028">
    <property type="entry name" value="ZINC_FINGER_C2H2_1"/>
    <property type="match status" value="2"/>
</dbReference>
<organism evidence="13 14">
    <name type="scientific">Phrynocephalus forsythii</name>
    <dbReference type="NCBI Taxonomy" id="171643"/>
    <lineage>
        <taxon>Eukaryota</taxon>
        <taxon>Metazoa</taxon>
        <taxon>Chordata</taxon>
        <taxon>Craniata</taxon>
        <taxon>Vertebrata</taxon>
        <taxon>Euteleostomi</taxon>
        <taxon>Lepidosauria</taxon>
        <taxon>Squamata</taxon>
        <taxon>Bifurcata</taxon>
        <taxon>Unidentata</taxon>
        <taxon>Episquamata</taxon>
        <taxon>Toxicofera</taxon>
        <taxon>Iguania</taxon>
        <taxon>Acrodonta</taxon>
        <taxon>Agamidae</taxon>
        <taxon>Agaminae</taxon>
        <taxon>Phrynocephalus</taxon>
    </lineage>
</organism>
<dbReference type="PANTHER" id="PTHR24379:SF81">
    <property type="entry name" value="CCCTC-BINDING FACTOR LIKE"/>
    <property type="match status" value="1"/>
</dbReference>
<gene>
    <name evidence="13" type="ORF">JRQ81_014262</name>
</gene>
<dbReference type="SMART" id="SM00355">
    <property type="entry name" value="ZnF_C2H2"/>
    <property type="match status" value="4"/>
</dbReference>